<feature type="compositionally biased region" description="Polar residues" evidence="1">
    <location>
        <begin position="1"/>
        <end position="10"/>
    </location>
</feature>
<evidence type="ECO:0000313" key="2">
    <source>
        <dbReference type="EMBL" id="KAL0309412.1"/>
    </source>
</evidence>
<name>A0AAW2KU49_SESRA</name>
<accession>A0AAW2KU49</accession>
<reference evidence="2" key="2">
    <citation type="journal article" date="2024" name="Plant">
        <title>Genomic evolution and insights into agronomic trait innovations of Sesamum species.</title>
        <authorList>
            <person name="Miao H."/>
            <person name="Wang L."/>
            <person name="Qu L."/>
            <person name="Liu H."/>
            <person name="Sun Y."/>
            <person name="Le M."/>
            <person name="Wang Q."/>
            <person name="Wei S."/>
            <person name="Zheng Y."/>
            <person name="Lin W."/>
            <person name="Duan Y."/>
            <person name="Cao H."/>
            <person name="Xiong S."/>
            <person name="Wang X."/>
            <person name="Wei L."/>
            <person name="Li C."/>
            <person name="Ma Q."/>
            <person name="Ju M."/>
            <person name="Zhao R."/>
            <person name="Li G."/>
            <person name="Mu C."/>
            <person name="Tian Q."/>
            <person name="Mei H."/>
            <person name="Zhang T."/>
            <person name="Gao T."/>
            <person name="Zhang H."/>
        </authorList>
    </citation>
    <scope>NUCLEOTIDE SEQUENCE</scope>
    <source>
        <strain evidence="2">G02</strain>
    </source>
</reference>
<dbReference type="AlphaFoldDB" id="A0AAW2KU49"/>
<evidence type="ECO:0000256" key="1">
    <source>
        <dbReference type="SAM" id="MobiDB-lite"/>
    </source>
</evidence>
<protein>
    <submittedName>
        <fullName evidence="2">Uncharacterized protein</fullName>
    </submittedName>
</protein>
<gene>
    <name evidence="2" type="ORF">Sradi_5883500</name>
</gene>
<feature type="region of interest" description="Disordered" evidence="1">
    <location>
        <begin position="1"/>
        <end position="72"/>
    </location>
</feature>
<comment type="caution">
    <text evidence="2">The sequence shown here is derived from an EMBL/GenBank/DDBJ whole genome shotgun (WGS) entry which is preliminary data.</text>
</comment>
<feature type="compositionally biased region" description="Gly residues" evidence="1">
    <location>
        <begin position="57"/>
        <end position="72"/>
    </location>
</feature>
<organism evidence="2">
    <name type="scientific">Sesamum radiatum</name>
    <name type="common">Black benniseed</name>
    <dbReference type="NCBI Taxonomy" id="300843"/>
    <lineage>
        <taxon>Eukaryota</taxon>
        <taxon>Viridiplantae</taxon>
        <taxon>Streptophyta</taxon>
        <taxon>Embryophyta</taxon>
        <taxon>Tracheophyta</taxon>
        <taxon>Spermatophyta</taxon>
        <taxon>Magnoliopsida</taxon>
        <taxon>eudicotyledons</taxon>
        <taxon>Gunneridae</taxon>
        <taxon>Pentapetalae</taxon>
        <taxon>asterids</taxon>
        <taxon>lamiids</taxon>
        <taxon>Lamiales</taxon>
        <taxon>Pedaliaceae</taxon>
        <taxon>Sesamum</taxon>
    </lineage>
</organism>
<dbReference type="EMBL" id="JACGWJ010000027">
    <property type="protein sequence ID" value="KAL0309412.1"/>
    <property type="molecule type" value="Genomic_DNA"/>
</dbReference>
<reference evidence="2" key="1">
    <citation type="submission" date="2020-06" db="EMBL/GenBank/DDBJ databases">
        <authorList>
            <person name="Li T."/>
            <person name="Hu X."/>
            <person name="Zhang T."/>
            <person name="Song X."/>
            <person name="Zhang H."/>
            <person name="Dai N."/>
            <person name="Sheng W."/>
            <person name="Hou X."/>
            <person name="Wei L."/>
        </authorList>
    </citation>
    <scope>NUCLEOTIDE SEQUENCE</scope>
    <source>
        <strain evidence="2">G02</strain>
        <tissue evidence="2">Leaf</tissue>
    </source>
</reference>
<proteinExistence type="predicted"/>
<sequence>MWSWSQSRTKYGTGGGGASHGRAGPVTWWPPTAADPTALESAGIGGGWDTASSDGVAGAGSVGLARGGLGGP</sequence>